<proteinExistence type="inferred from homology"/>
<evidence type="ECO:0000256" key="1">
    <source>
        <dbReference type="ARBA" id="ARBA00004685"/>
    </source>
</evidence>
<dbReference type="Pfam" id="PF11807">
    <property type="entry name" value="UstYa"/>
    <property type="match status" value="1"/>
</dbReference>
<accession>A0AAX6MWU7</accession>
<dbReference type="AlphaFoldDB" id="A0AAX6MWU7"/>
<reference evidence="4 5" key="1">
    <citation type="journal article" date="2024" name="Front Chem Biol">
        <title>Unveiling the potential of Daldinia eschscholtzii MFLUCC 19-0629 through bioactivity and bioinformatics studies for enhanced sustainable agriculture production.</title>
        <authorList>
            <person name="Brooks S."/>
            <person name="Weaver J.A."/>
            <person name="Klomchit A."/>
            <person name="Alharthi S.A."/>
            <person name="Onlamun T."/>
            <person name="Nurani R."/>
            <person name="Vong T.K."/>
            <person name="Alberti F."/>
            <person name="Greco C."/>
        </authorList>
    </citation>
    <scope>NUCLEOTIDE SEQUENCE [LARGE SCALE GENOMIC DNA]</scope>
    <source>
        <strain evidence="4">MFLUCC 19-0629</strain>
    </source>
</reference>
<dbReference type="PANTHER" id="PTHR33365">
    <property type="entry name" value="YALI0B05434P"/>
    <property type="match status" value="1"/>
</dbReference>
<comment type="caution">
    <text evidence="4">The sequence shown here is derived from an EMBL/GenBank/DDBJ whole genome shotgun (WGS) entry which is preliminary data.</text>
</comment>
<evidence type="ECO:0000313" key="5">
    <source>
        <dbReference type="Proteomes" id="UP001369815"/>
    </source>
</evidence>
<dbReference type="InterPro" id="IPR021765">
    <property type="entry name" value="UstYa-like"/>
</dbReference>
<evidence type="ECO:0000313" key="4">
    <source>
        <dbReference type="EMBL" id="KAK6956903.1"/>
    </source>
</evidence>
<comment type="similarity">
    <text evidence="2">Belongs to the ustYa family.</text>
</comment>
<evidence type="ECO:0008006" key="6">
    <source>
        <dbReference type="Google" id="ProtNLM"/>
    </source>
</evidence>
<keyword evidence="3" id="KW-0472">Membrane</keyword>
<dbReference type="Proteomes" id="UP001369815">
    <property type="component" value="Unassembled WGS sequence"/>
</dbReference>
<organism evidence="4 5">
    <name type="scientific">Daldinia eschscholtzii</name>
    <dbReference type="NCBI Taxonomy" id="292717"/>
    <lineage>
        <taxon>Eukaryota</taxon>
        <taxon>Fungi</taxon>
        <taxon>Dikarya</taxon>
        <taxon>Ascomycota</taxon>
        <taxon>Pezizomycotina</taxon>
        <taxon>Sordariomycetes</taxon>
        <taxon>Xylariomycetidae</taxon>
        <taxon>Xylariales</taxon>
        <taxon>Hypoxylaceae</taxon>
        <taxon>Daldinia</taxon>
    </lineage>
</organism>
<gene>
    <name evidence="4" type="ORF">Daesc_002185</name>
</gene>
<dbReference type="EMBL" id="JBANMG010000002">
    <property type="protein sequence ID" value="KAK6956903.1"/>
    <property type="molecule type" value="Genomic_DNA"/>
</dbReference>
<evidence type="ECO:0000256" key="3">
    <source>
        <dbReference type="SAM" id="Phobius"/>
    </source>
</evidence>
<sequence length="256" mass="29637">MEKDSTESKDRLLGETEYSDADLRHTDKSKTSIRQWIRNNALLLVIFTLLSYIAIVLTVESMARLRSEKHCRGADNHFRLPGDAVRYEEKQEWYTLREPWNMEPSDELDELWEDLLYALNIRVSPREMEKLGSNLTNRIQVDGGDYLGVMGVYHHLHCLNNLRRIVHWDYYESRVSDIGATGPFGKGHSGKLIHPPALSTGQWIYDPERPQASKLGSHSMTTCVKWDSLNNWARSRALRPGEYTYRPVPIDETMSD</sequence>
<keyword evidence="3" id="KW-0812">Transmembrane</keyword>
<dbReference type="GO" id="GO:0043386">
    <property type="term" value="P:mycotoxin biosynthetic process"/>
    <property type="evidence" value="ECO:0007669"/>
    <property type="project" value="InterPro"/>
</dbReference>
<feature type="transmembrane region" description="Helical" evidence="3">
    <location>
        <begin position="41"/>
        <end position="59"/>
    </location>
</feature>
<name>A0AAX6MWU7_9PEZI</name>
<dbReference type="PANTHER" id="PTHR33365:SF4">
    <property type="entry name" value="CYCLOCHLOROTINE BIOSYNTHESIS PROTEIN O"/>
    <property type="match status" value="1"/>
</dbReference>
<keyword evidence="3" id="KW-1133">Transmembrane helix</keyword>
<comment type="pathway">
    <text evidence="1">Mycotoxin biosynthesis.</text>
</comment>
<evidence type="ECO:0000256" key="2">
    <source>
        <dbReference type="ARBA" id="ARBA00035112"/>
    </source>
</evidence>
<keyword evidence="5" id="KW-1185">Reference proteome</keyword>
<protein>
    <recommendedName>
        <fullName evidence="6">Tat pathway signal sequence protein</fullName>
    </recommendedName>
</protein>